<proteinExistence type="predicted"/>
<organism evidence="2 3">
    <name type="scientific">Meripilus lineatus</name>
    <dbReference type="NCBI Taxonomy" id="2056292"/>
    <lineage>
        <taxon>Eukaryota</taxon>
        <taxon>Fungi</taxon>
        <taxon>Dikarya</taxon>
        <taxon>Basidiomycota</taxon>
        <taxon>Agaricomycotina</taxon>
        <taxon>Agaricomycetes</taxon>
        <taxon>Polyporales</taxon>
        <taxon>Meripilaceae</taxon>
        <taxon>Meripilus</taxon>
    </lineage>
</organism>
<gene>
    <name evidence="2" type="ORF">NLI96_g3766</name>
</gene>
<reference evidence="2" key="1">
    <citation type="submission" date="2022-07" db="EMBL/GenBank/DDBJ databases">
        <title>Genome Sequence of Physisporinus lineatus.</title>
        <authorList>
            <person name="Buettner E."/>
        </authorList>
    </citation>
    <scope>NUCLEOTIDE SEQUENCE</scope>
    <source>
        <strain evidence="2">VT162</strain>
    </source>
</reference>
<evidence type="ECO:0000313" key="3">
    <source>
        <dbReference type="Proteomes" id="UP001212997"/>
    </source>
</evidence>
<comment type="caution">
    <text evidence="2">The sequence shown here is derived from an EMBL/GenBank/DDBJ whole genome shotgun (WGS) entry which is preliminary data.</text>
</comment>
<sequence>MFHSLAAPNTTPTLSPTAYETSPTPRFHQYVSNPASCSTVGGVDSESFRFSFSEDFAPTGVNDTPSLAVPALCRDPSASPSPISDPFTPTEPLFAQPQIVSPGEYITPRHRLQGDELRFLYGDQFSGQAQYIWHPGVPGIQHAQSYTKFDHTIQYAPLDASVLPACSSGRHRFETSVASVPAVTSAHNADLSWCSAASTQIAKPSPDPVLHHPRPYRPYVPRWQIDPDIDLDQLVLPKVPCSTPVDPPPLVGACIPGCSTSGPAAPTVPTILTPKEFSIFSQTPGTPSIFDESVSDDGLLAFEFQDVSMENEGSEGIDGFEWPEMEDGEDFSAGQDPVPEVQTIVEEDVEVGPAIGLGSCSRVLDIDSLLFQSVPDSVKYPHRSEIGMDFEV</sequence>
<name>A0AAD5YIP4_9APHY</name>
<dbReference type="EMBL" id="JANAWD010000101">
    <property type="protein sequence ID" value="KAJ3487125.1"/>
    <property type="molecule type" value="Genomic_DNA"/>
</dbReference>
<feature type="compositionally biased region" description="Polar residues" evidence="1">
    <location>
        <begin position="7"/>
        <end position="23"/>
    </location>
</feature>
<evidence type="ECO:0000313" key="2">
    <source>
        <dbReference type="EMBL" id="KAJ3487125.1"/>
    </source>
</evidence>
<evidence type="ECO:0000256" key="1">
    <source>
        <dbReference type="SAM" id="MobiDB-lite"/>
    </source>
</evidence>
<dbReference type="Proteomes" id="UP001212997">
    <property type="component" value="Unassembled WGS sequence"/>
</dbReference>
<protein>
    <submittedName>
        <fullName evidence="2">Uncharacterized protein</fullName>
    </submittedName>
</protein>
<keyword evidence="3" id="KW-1185">Reference proteome</keyword>
<dbReference type="AlphaFoldDB" id="A0AAD5YIP4"/>
<accession>A0AAD5YIP4</accession>
<feature type="region of interest" description="Disordered" evidence="1">
    <location>
        <begin position="1"/>
        <end position="23"/>
    </location>
</feature>